<dbReference type="CDD" id="cd06782">
    <property type="entry name" value="cpPDZ_CPP-like"/>
    <property type="match status" value="1"/>
</dbReference>
<keyword evidence="3" id="KW-0378">Hydrolase</keyword>
<evidence type="ECO:0000256" key="2">
    <source>
        <dbReference type="ARBA" id="ARBA00022670"/>
    </source>
</evidence>
<feature type="chain" id="PRO_5014734074" description="PDZ domain-containing protein" evidence="5">
    <location>
        <begin position="26"/>
        <end position="458"/>
    </location>
</feature>
<dbReference type="Pfam" id="PF17820">
    <property type="entry name" value="PDZ_6"/>
    <property type="match status" value="1"/>
</dbReference>
<keyword evidence="5" id="KW-0732">Signal</keyword>
<evidence type="ECO:0000256" key="3">
    <source>
        <dbReference type="ARBA" id="ARBA00022801"/>
    </source>
</evidence>
<dbReference type="PANTHER" id="PTHR32060">
    <property type="entry name" value="TAIL-SPECIFIC PROTEASE"/>
    <property type="match status" value="1"/>
</dbReference>
<dbReference type="InterPro" id="IPR004447">
    <property type="entry name" value="Peptidase_S41A"/>
</dbReference>
<dbReference type="InterPro" id="IPR001478">
    <property type="entry name" value="PDZ"/>
</dbReference>
<dbReference type="InterPro" id="IPR005151">
    <property type="entry name" value="Tail-specific_protease"/>
</dbReference>
<dbReference type="InterPro" id="IPR041489">
    <property type="entry name" value="PDZ_6"/>
</dbReference>
<dbReference type="SUPFAM" id="SSF50156">
    <property type="entry name" value="PDZ domain-like"/>
    <property type="match status" value="1"/>
</dbReference>
<dbReference type="AlphaFoldDB" id="A0A2M7B9L9"/>
<gene>
    <name evidence="7" type="ORF">COS58_00550</name>
</gene>
<organism evidence="7 8">
    <name type="scientific">Candidatus Tagabacteria bacterium CG03_land_8_20_14_0_80_41_22</name>
    <dbReference type="NCBI Taxonomy" id="1975020"/>
    <lineage>
        <taxon>Bacteria</taxon>
        <taxon>Candidatus Tagaibacteriota</taxon>
    </lineage>
</organism>
<evidence type="ECO:0000259" key="6">
    <source>
        <dbReference type="PROSITE" id="PS50106"/>
    </source>
</evidence>
<dbReference type="Gene3D" id="3.90.226.10">
    <property type="entry name" value="2-enoyl-CoA Hydratase, Chain A, domain 1"/>
    <property type="match status" value="1"/>
</dbReference>
<protein>
    <recommendedName>
        <fullName evidence="6">PDZ domain-containing protein</fullName>
    </recommendedName>
</protein>
<proteinExistence type="inferred from homology"/>
<accession>A0A2M7B9L9</accession>
<name>A0A2M7B9L9_9BACT</name>
<dbReference type="SMART" id="SM00228">
    <property type="entry name" value="PDZ"/>
    <property type="match status" value="1"/>
</dbReference>
<dbReference type="Pfam" id="PF03572">
    <property type="entry name" value="Peptidase_S41"/>
    <property type="match status" value="1"/>
</dbReference>
<comment type="caution">
    <text evidence="7">The sequence shown here is derived from an EMBL/GenBank/DDBJ whole genome shotgun (WGS) entry which is preliminary data.</text>
</comment>
<evidence type="ECO:0000313" key="8">
    <source>
        <dbReference type="Proteomes" id="UP000228561"/>
    </source>
</evidence>
<dbReference type="InterPro" id="IPR036034">
    <property type="entry name" value="PDZ_sf"/>
</dbReference>
<dbReference type="GO" id="GO:0030288">
    <property type="term" value="C:outer membrane-bounded periplasmic space"/>
    <property type="evidence" value="ECO:0007669"/>
    <property type="project" value="TreeGrafter"/>
</dbReference>
<reference evidence="8" key="1">
    <citation type="submission" date="2017-09" db="EMBL/GenBank/DDBJ databases">
        <title>Depth-based differentiation of microbial function through sediment-hosted aquifers and enrichment of novel symbionts in the deep terrestrial subsurface.</title>
        <authorList>
            <person name="Probst A.J."/>
            <person name="Ladd B."/>
            <person name="Jarett J.K."/>
            <person name="Geller-Mcgrath D.E."/>
            <person name="Sieber C.M.K."/>
            <person name="Emerson J.B."/>
            <person name="Anantharaman K."/>
            <person name="Thomas B.C."/>
            <person name="Malmstrom R."/>
            <person name="Stieglmeier M."/>
            <person name="Klingl A."/>
            <person name="Woyke T."/>
            <person name="Ryan C.M."/>
            <person name="Banfield J.F."/>
        </authorList>
    </citation>
    <scope>NUCLEOTIDE SEQUENCE [LARGE SCALE GENOMIC DNA]</scope>
</reference>
<dbReference type="PROSITE" id="PS50106">
    <property type="entry name" value="PDZ"/>
    <property type="match status" value="1"/>
</dbReference>
<dbReference type="GO" id="GO:0004175">
    <property type="term" value="F:endopeptidase activity"/>
    <property type="evidence" value="ECO:0007669"/>
    <property type="project" value="TreeGrafter"/>
</dbReference>
<evidence type="ECO:0000256" key="4">
    <source>
        <dbReference type="ARBA" id="ARBA00022825"/>
    </source>
</evidence>
<dbReference type="InterPro" id="IPR029045">
    <property type="entry name" value="ClpP/crotonase-like_dom_sf"/>
</dbReference>
<dbReference type="GO" id="GO:0008236">
    <property type="term" value="F:serine-type peptidase activity"/>
    <property type="evidence" value="ECO:0007669"/>
    <property type="project" value="UniProtKB-KW"/>
</dbReference>
<dbReference type="Proteomes" id="UP000228561">
    <property type="component" value="Unassembled WGS sequence"/>
</dbReference>
<dbReference type="SMART" id="SM00245">
    <property type="entry name" value="TSPc"/>
    <property type="match status" value="1"/>
</dbReference>
<evidence type="ECO:0000313" key="7">
    <source>
        <dbReference type="EMBL" id="PIU99749.1"/>
    </source>
</evidence>
<sequence>MKAGFKAILIIFLSLFLLSSPITLANQDSGNPSFEEWLKTPLGLKAMSFTKTLFLADTIYYQPLTPEQTEAIKKIQGESLSEIVGVLDKHSRYHGVEEWEEIKEGLEGKFEGVGLRLSIPDLSKLQEKLMAIVREKIPSLNSEILNPEFIKAVYKWITEINPEAKKLYDRITQGIIPESGLLIDGVIAKGPAEKSGVKKGWLIIKIDDKKIEGMAMKDAVKLIKGPSGTKVRLTLVPPKSERIRTPIEAEITRGVIQTSIISSARMLNGETGYIRFTDFYEGVDKDFKNNVAFLKSRGMKSLIIDLRDNPGGLLHIAHRILEVLVPAGRIAIYAKYRNGNLEPHWSPPENVIPKVFSGKIAVLINENSASASELVTISLKEQIGAVVIGQKSYGKASIQVIKALPDGSGLRLTIGHYLSPVSGEDIHDKGVIPDIEISDDPDTPDDEVILKAIKELNK</sequence>
<keyword evidence="2" id="KW-0645">Protease</keyword>
<dbReference type="CDD" id="cd07560">
    <property type="entry name" value="Peptidase_S41_CPP"/>
    <property type="match status" value="1"/>
</dbReference>
<evidence type="ECO:0000256" key="1">
    <source>
        <dbReference type="ARBA" id="ARBA00009179"/>
    </source>
</evidence>
<keyword evidence="4" id="KW-0720">Serine protease</keyword>
<dbReference type="GO" id="GO:0006508">
    <property type="term" value="P:proteolysis"/>
    <property type="evidence" value="ECO:0007669"/>
    <property type="project" value="UniProtKB-KW"/>
</dbReference>
<evidence type="ECO:0000256" key="5">
    <source>
        <dbReference type="SAM" id="SignalP"/>
    </source>
</evidence>
<dbReference type="SUPFAM" id="SSF52096">
    <property type="entry name" value="ClpP/crotonase"/>
    <property type="match status" value="1"/>
</dbReference>
<comment type="similarity">
    <text evidence="1">Belongs to the peptidase S41A family.</text>
</comment>
<dbReference type="PANTHER" id="PTHR32060:SF30">
    <property type="entry name" value="CARBOXY-TERMINAL PROCESSING PROTEASE CTPA"/>
    <property type="match status" value="1"/>
</dbReference>
<dbReference type="EMBL" id="PEVG01000005">
    <property type="protein sequence ID" value="PIU99749.1"/>
    <property type="molecule type" value="Genomic_DNA"/>
</dbReference>
<dbReference type="GO" id="GO:0007165">
    <property type="term" value="P:signal transduction"/>
    <property type="evidence" value="ECO:0007669"/>
    <property type="project" value="TreeGrafter"/>
</dbReference>
<feature type="signal peptide" evidence="5">
    <location>
        <begin position="1"/>
        <end position="25"/>
    </location>
</feature>
<dbReference type="Gene3D" id="2.30.42.10">
    <property type="match status" value="1"/>
</dbReference>
<feature type="domain" description="PDZ" evidence="6">
    <location>
        <begin position="178"/>
        <end position="224"/>
    </location>
</feature>